<dbReference type="Proteomes" id="UP001302486">
    <property type="component" value="Chromosome"/>
</dbReference>
<dbReference type="InterPro" id="IPR002059">
    <property type="entry name" value="CSP_DNA-bd"/>
</dbReference>
<dbReference type="PRINTS" id="PR00050">
    <property type="entry name" value="COLDSHOCK"/>
</dbReference>
<organism evidence="2 3">
    <name type="scientific">Hwangdonia lutea</name>
    <dbReference type="NCBI Taxonomy" id="3075823"/>
    <lineage>
        <taxon>Bacteria</taxon>
        <taxon>Pseudomonadati</taxon>
        <taxon>Bacteroidota</taxon>
        <taxon>Flavobacteriia</taxon>
        <taxon>Flavobacteriales</taxon>
        <taxon>Flavobacteriaceae</taxon>
        <taxon>Hwangdonia</taxon>
    </lineage>
</organism>
<keyword evidence="3" id="KW-1185">Reference proteome</keyword>
<dbReference type="Pfam" id="PF00313">
    <property type="entry name" value="CSD"/>
    <property type="match status" value="1"/>
</dbReference>
<dbReference type="RefSeq" id="WP_316983861.1">
    <property type="nucleotide sequence ID" value="NZ_CP136521.1"/>
</dbReference>
<proteinExistence type="predicted"/>
<sequence length="396" mass="46433">MKGKVSFFNLQRGFGKVLDENLKEHFVHNSEVEGNFKVLYEGEEVEFEPKETEKGLNAIKVKRLKKRVRGKIKEYQMTDGWGWIEANSKDYWFHHSQVVGQYGFKKIREGFTVELTPSDDGTRLSAENVVCIDTRNPLDKFAYLGNWDEAINGLTNLAQPEEWDYLDEKTGAHPVLDSYVHQTFIQLVKENKIEYAKFNGIDSYAAFNTGLVTVKQEEIFAYFEINRPPSPTYSYLNLESQKWQFLKFDRESDRIMTHFKERPKLANYFSTPTDLLYDVNRRLIPDFEHIVDDREDRFPDIFKSLSDDQIMERLRSAIESALKRVRRNYKTAIPQFYNGGIQLLLPLCLEKPERADLALVVARENEIYRANTILPLDWAYNNARLLAKPDREWLNP</sequence>
<gene>
    <name evidence="2" type="ORF">RNZ46_02735</name>
</gene>
<dbReference type="Gene3D" id="2.40.50.140">
    <property type="entry name" value="Nucleic acid-binding proteins"/>
    <property type="match status" value="2"/>
</dbReference>
<dbReference type="Pfam" id="PF12873">
    <property type="entry name" value="DUF3825"/>
    <property type="match status" value="1"/>
</dbReference>
<dbReference type="AlphaFoldDB" id="A0AA97EMS1"/>
<dbReference type="PROSITE" id="PS51857">
    <property type="entry name" value="CSD_2"/>
    <property type="match status" value="2"/>
</dbReference>
<dbReference type="SMART" id="SM00357">
    <property type="entry name" value="CSP"/>
    <property type="match status" value="2"/>
</dbReference>
<reference evidence="3" key="1">
    <citation type="submission" date="2024-06" db="EMBL/GenBank/DDBJ databases">
        <title>Hwangdonia haimaensis gen. nov., sp. nov., a member of the family Flavobacteriaceae isolated from the haima cold seep.</title>
        <authorList>
            <person name="Li J."/>
        </authorList>
    </citation>
    <scope>NUCLEOTIDE SEQUENCE [LARGE SCALE GENOMIC DNA]</scope>
    <source>
        <strain evidence="3">SCSIO 19198</strain>
    </source>
</reference>
<feature type="domain" description="CSD" evidence="1">
    <location>
        <begin position="67"/>
        <end position="131"/>
    </location>
</feature>
<dbReference type="InterPro" id="IPR024437">
    <property type="entry name" value="DUF3825"/>
</dbReference>
<dbReference type="GO" id="GO:0003676">
    <property type="term" value="F:nucleic acid binding"/>
    <property type="evidence" value="ECO:0007669"/>
    <property type="project" value="InterPro"/>
</dbReference>
<dbReference type="SUPFAM" id="SSF50249">
    <property type="entry name" value="Nucleic acid-binding proteins"/>
    <property type="match status" value="2"/>
</dbReference>
<dbReference type="InterPro" id="IPR012340">
    <property type="entry name" value="NA-bd_OB-fold"/>
</dbReference>
<evidence type="ECO:0000313" key="2">
    <source>
        <dbReference type="EMBL" id="WOD44187.1"/>
    </source>
</evidence>
<feature type="domain" description="CSD" evidence="1">
    <location>
        <begin position="1"/>
        <end position="63"/>
    </location>
</feature>
<dbReference type="KEGG" id="hws:RNZ46_02735"/>
<dbReference type="EMBL" id="CP136521">
    <property type="protein sequence ID" value="WOD44187.1"/>
    <property type="molecule type" value="Genomic_DNA"/>
</dbReference>
<protein>
    <submittedName>
        <fullName evidence="2">DUF3825 domain-containing protein</fullName>
    </submittedName>
</protein>
<dbReference type="PANTHER" id="PTHR46565">
    <property type="entry name" value="COLD SHOCK DOMAIN PROTEIN 2"/>
    <property type="match status" value="1"/>
</dbReference>
<accession>A0AA97EMS1</accession>
<name>A0AA97EMS1_9FLAO</name>
<evidence type="ECO:0000259" key="1">
    <source>
        <dbReference type="PROSITE" id="PS51857"/>
    </source>
</evidence>
<dbReference type="GO" id="GO:0005829">
    <property type="term" value="C:cytosol"/>
    <property type="evidence" value="ECO:0007669"/>
    <property type="project" value="UniProtKB-ARBA"/>
</dbReference>
<evidence type="ECO:0000313" key="3">
    <source>
        <dbReference type="Proteomes" id="UP001302486"/>
    </source>
</evidence>
<dbReference type="InterPro" id="IPR011129">
    <property type="entry name" value="CSD"/>
</dbReference>
<dbReference type="PANTHER" id="PTHR46565:SF20">
    <property type="entry name" value="COLD SHOCK DOMAIN-CONTAINING PROTEIN 4"/>
    <property type="match status" value="1"/>
</dbReference>